<evidence type="ECO:0000313" key="2">
    <source>
        <dbReference type="Proteomes" id="UP000027473"/>
    </source>
</evidence>
<proteinExistence type="predicted"/>
<evidence type="ECO:0000313" key="1">
    <source>
        <dbReference type="EMBL" id="KDE63915.1"/>
    </source>
</evidence>
<sequence length="87" mass="9802">MDNAAEEAKKNNLTVGKALTKEQIAKLDKDMVWYEYQEVNGIQVLTPKVYLSQNTLKNLNTDGRSRITGIENTYVRTGKLENTGLIV</sequence>
<accession>A0AB73BX92</accession>
<comment type="caution">
    <text evidence="1">The sequence shown here is derived from an EMBL/GenBank/DDBJ whole genome shotgun (WGS) entry which is preliminary data.</text>
</comment>
<dbReference type="Proteomes" id="UP000027473">
    <property type="component" value="Unassembled WGS sequence"/>
</dbReference>
<reference evidence="1 2" key="1">
    <citation type="submission" date="2014-01" db="EMBL/GenBank/DDBJ databases">
        <title>Comparative genomics of Fusobacterium necrophorum wild isolates.</title>
        <authorList>
            <person name="Kittichotirat W."/>
            <person name="Bumgarner R.E."/>
            <person name="Lawrence P."/>
        </authorList>
    </citation>
    <scope>NUCLEOTIDE SEQUENCE [LARGE SCALE GENOMIC DNA]</scope>
    <source>
        <strain evidence="1 2">BL</strain>
    </source>
</reference>
<gene>
    <name evidence="1" type="ORF">FUSO3_03860</name>
</gene>
<dbReference type="EMBL" id="JAAC01000060">
    <property type="protein sequence ID" value="KDE63915.1"/>
    <property type="molecule type" value="Genomic_DNA"/>
</dbReference>
<organism evidence="1 2">
    <name type="scientific">Fusobacterium necrophorum BL</name>
    <dbReference type="NCBI Taxonomy" id="1441732"/>
    <lineage>
        <taxon>Bacteria</taxon>
        <taxon>Fusobacteriati</taxon>
        <taxon>Fusobacteriota</taxon>
        <taxon>Fusobacteriia</taxon>
        <taxon>Fusobacteriales</taxon>
        <taxon>Fusobacteriaceae</taxon>
        <taxon>Fusobacterium</taxon>
    </lineage>
</organism>
<protein>
    <submittedName>
        <fullName evidence="1">Uncharacterized protein</fullName>
    </submittedName>
</protein>
<dbReference type="AlphaFoldDB" id="A0AB73BX92"/>
<name>A0AB73BX92_9FUSO</name>